<proteinExistence type="predicted"/>
<sequence length="79" mass="8816">MDNSTCIHVERFGPYLGNLFSPSSEFHFIYFRFDTPDIGSLLCLEGRPNQRFLSSGGQQESGGACQAQAKQNCHRVQTS</sequence>
<comment type="caution">
    <text evidence="1">The sequence shown here is derived from an EMBL/GenBank/DDBJ whole genome shotgun (WGS) entry which is preliminary data.</text>
</comment>
<evidence type="ECO:0000313" key="2">
    <source>
        <dbReference type="Proteomes" id="UP000762676"/>
    </source>
</evidence>
<reference evidence="1 2" key="1">
    <citation type="journal article" date="2021" name="Elife">
        <title>Chloroplast acquisition without the gene transfer in kleptoplastic sea slugs, Plakobranchus ocellatus.</title>
        <authorList>
            <person name="Maeda T."/>
            <person name="Takahashi S."/>
            <person name="Yoshida T."/>
            <person name="Shimamura S."/>
            <person name="Takaki Y."/>
            <person name="Nagai Y."/>
            <person name="Toyoda A."/>
            <person name="Suzuki Y."/>
            <person name="Arimoto A."/>
            <person name="Ishii H."/>
            <person name="Satoh N."/>
            <person name="Nishiyama T."/>
            <person name="Hasebe M."/>
            <person name="Maruyama T."/>
            <person name="Minagawa J."/>
            <person name="Obokata J."/>
            <person name="Shigenobu S."/>
        </authorList>
    </citation>
    <scope>NUCLEOTIDE SEQUENCE [LARGE SCALE GENOMIC DNA]</scope>
</reference>
<keyword evidence="2" id="KW-1185">Reference proteome</keyword>
<accession>A0AAV4GLS9</accession>
<dbReference type="AlphaFoldDB" id="A0AAV4GLS9"/>
<protein>
    <submittedName>
        <fullName evidence="1">Uncharacterized protein</fullName>
    </submittedName>
</protein>
<dbReference type="EMBL" id="BMAT01008468">
    <property type="protein sequence ID" value="GFR85641.1"/>
    <property type="molecule type" value="Genomic_DNA"/>
</dbReference>
<gene>
    <name evidence="1" type="ORF">ElyMa_004179100</name>
</gene>
<dbReference type="Proteomes" id="UP000762676">
    <property type="component" value="Unassembled WGS sequence"/>
</dbReference>
<name>A0AAV4GLS9_9GAST</name>
<evidence type="ECO:0000313" key="1">
    <source>
        <dbReference type="EMBL" id="GFR85641.1"/>
    </source>
</evidence>
<organism evidence="1 2">
    <name type="scientific">Elysia marginata</name>
    <dbReference type="NCBI Taxonomy" id="1093978"/>
    <lineage>
        <taxon>Eukaryota</taxon>
        <taxon>Metazoa</taxon>
        <taxon>Spiralia</taxon>
        <taxon>Lophotrochozoa</taxon>
        <taxon>Mollusca</taxon>
        <taxon>Gastropoda</taxon>
        <taxon>Heterobranchia</taxon>
        <taxon>Euthyneura</taxon>
        <taxon>Panpulmonata</taxon>
        <taxon>Sacoglossa</taxon>
        <taxon>Placobranchoidea</taxon>
        <taxon>Plakobranchidae</taxon>
        <taxon>Elysia</taxon>
    </lineage>
</organism>